<feature type="non-terminal residue" evidence="2">
    <location>
        <position position="141"/>
    </location>
</feature>
<organism evidence="2">
    <name type="scientific">uncultured Solirubrobacteraceae bacterium</name>
    <dbReference type="NCBI Taxonomy" id="1162706"/>
    <lineage>
        <taxon>Bacteria</taxon>
        <taxon>Bacillati</taxon>
        <taxon>Actinomycetota</taxon>
        <taxon>Thermoleophilia</taxon>
        <taxon>Solirubrobacterales</taxon>
        <taxon>Solirubrobacteraceae</taxon>
        <taxon>environmental samples</taxon>
    </lineage>
</organism>
<gene>
    <name evidence="2" type="ORF">AVDCRST_MAG38-232</name>
</gene>
<name>A0A6J4R2H7_9ACTN</name>
<accession>A0A6J4R2H7</accession>
<sequence>EHRRSHLRHRRRGQHRRHPPADRGHAAGALLGGPVGRRLVPGCARQRAARLRERRGRALRGADRRQRHRPAAVGDGIGAGPPLPRAARPALRRPRSQRRGLDPARPHPGAAGRSPDRAARSAAGCRVARPRHARAHRPGRL</sequence>
<dbReference type="EMBL" id="CADCVJ010000015">
    <property type="protein sequence ID" value="CAA9462336.1"/>
    <property type="molecule type" value="Genomic_DNA"/>
</dbReference>
<feature type="compositionally biased region" description="Basic residues" evidence="1">
    <location>
        <begin position="1"/>
        <end position="18"/>
    </location>
</feature>
<feature type="compositionally biased region" description="Basic residues" evidence="1">
    <location>
        <begin position="128"/>
        <end position="141"/>
    </location>
</feature>
<proteinExistence type="predicted"/>
<feature type="non-terminal residue" evidence="2">
    <location>
        <position position="1"/>
    </location>
</feature>
<feature type="region of interest" description="Disordered" evidence="1">
    <location>
        <begin position="1"/>
        <end position="141"/>
    </location>
</feature>
<protein>
    <submittedName>
        <fullName evidence="2">Uncharacterized protein</fullName>
    </submittedName>
</protein>
<dbReference type="AlphaFoldDB" id="A0A6J4R2H7"/>
<evidence type="ECO:0000256" key="1">
    <source>
        <dbReference type="SAM" id="MobiDB-lite"/>
    </source>
</evidence>
<feature type="compositionally biased region" description="Basic residues" evidence="1">
    <location>
        <begin position="47"/>
        <end position="58"/>
    </location>
</feature>
<evidence type="ECO:0000313" key="2">
    <source>
        <dbReference type="EMBL" id="CAA9462336.1"/>
    </source>
</evidence>
<reference evidence="2" key="1">
    <citation type="submission" date="2020-02" db="EMBL/GenBank/DDBJ databases">
        <authorList>
            <person name="Meier V. D."/>
        </authorList>
    </citation>
    <scope>NUCLEOTIDE SEQUENCE</scope>
    <source>
        <strain evidence="2">AVDCRST_MAG38</strain>
    </source>
</reference>